<evidence type="ECO:0000313" key="1">
    <source>
        <dbReference type="EMBL" id="THU91466.1"/>
    </source>
</evidence>
<dbReference type="Proteomes" id="UP000297245">
    <property type="component" value="Unassembled WGS sequence"/>
</dbReference>
<organism evidence="1 2">
    <name type="scientific">Dendrothele bispora (strain CBS 962.96)</name>
    <dbReference type="NCBI Taxonomy" id="1314807"/>
    <lineage>
        <taxon>Eukaryota</taxon>
        <taxon>Fungi</taxon>
        <taxon>Dikarya</taxon>
        <taxon>Basidiomycota</taxon>
        <taxon>Agaricomycotina</taxon>
        <taxon>Agaricomycetes</taxon>
        <taxon>Agaricomycetidae</taxon>
        <taxon>Agaricales</taxon>
        <taxon>Agaricales incertae sedis</taxon>
        <taxon>Dendrothele</taxon>
    </lineage>
</organism>
<reference evidence="1 2" key="1">
    <citation type="journal article" date="2019" name="Nat. Ecol. Evol.">
        <title>Megaphylogeny resolves global patterns of mushroom evolution.</title>
        <authorList>
            <person name="Varga T."/>
            <person name="Krizsan K."/>
            <person name="Foldi C."/>
            <person name="Dima B."/>
            <person name="Sanchez-Garcia M."/>
            <person name="Sanchez-Ramirez S."/>
            <person name="Szollosi G.J."/>
            <person name="Szarkandi J.G."/>
            <person name="Papp V."/>
            <person name="Albert L."/>
            <person name="Andreopoulos W."/>
            <person name="Angelini C."/>
            <person name="Antonin V."/>
            <person name="Barry K.W."/>
            <person name="Bougher N.L."/>
            <person name="Buchanan P."/>
            <person name="Buyck B."/>
            <person name="Bense V."/>
            <person name="Catcheside P."/>
            <person name="Chovatia M."/>
            <person name="Cooper J."/>
            <person name="Damon W."/>
            <person name="Desjardin D."/>
            <person name="Finy P."/>
            <person name="Geml J."/>
            <person name="Haridas S."/>
            <person name="Hughes K."/>
            <person name="Justo A."/>
            <person name="Karasinski D."/>
            <person name="Kautmanova I."/>
            <person name="Kiss B."/>
            <person name="Kocsube S."/>
            <person name="Kotiranta H."/>
            <person name="LaButti K.M."/>
            <person name="Lechner B.E."/>
            <person name="Liimatainen K."/>
            <person name="Lipzen A."/>
            <person name="Lukacs Z."/>
            <person name="Mihaltcheva S."/>
            <person name="Morgado L.N."/>
            <person name="Niskanen T."/>
            <person name="Noordeloos M.E."/>
            <person name="Ohm R.A."/>
            <person name="Ortiz-Santana B."/>
            <person name="Ovrebo C."/>
            <person name="Racz N."/>
            <person name="Riley R."/>
            <person name="Savchenko A."/>
            <person name="Shiryaev A."/>
            <person name="Soop K."/>
            <person name="Spirin V."/>
            <person name="Szebenyi C."/>
            <person name="Tomsovsky M."/>
            <person name="Tulloss R.E."/>
            <person name="Uehling J."/>
            <person name="Grigoriev I.V."/>
            <person name="Vagvolgyi C."/>
            <person name="Papp T."/>
            <person name="Martin F.M."/>
            <person name="Miettinen O."/>
            <person name="Hibbett D.S."/>
            <person name="Nagy L.G."/>
        </authorList>
    </citation>
    <scope>NUCLEOTIDE SEQUENCE [LARGE SCALE GENOMIC DNA]</scope>
    <source>
        <strain evidence="1 2">CBS 962.96</strain>
    </source>
</reference>
<dbReference type="AlphaFoldDB" id="A0A4S8LPX1"/>
<evidence type="ECO:0000313" key="2">
    <source>
        <dbReference type="Proteomes" id="UP000297245"/>
    </source>
</evidence>
<proteinExistence type="predicted"/>
<dbReference type="EMBL" id="ML179305">
    <property type="protein sequence ID" value="THU91466.1"/>
    <property type="molecule type" value="Genomic_DNA"/>
</dbReference>
<keyword evidence="2" id="KW-1185">Reference proteome</keyword>
<sequence length="50" mass="5724">MTNPTDIGIFNNTQQSTFSDLNINVVQRDQINVHIVQGDQTNDQSRITYE</sequence>
<protein>
    <submittedName>
        <fullName evidence="1">Uncharacterized protein</fullName>
    </submittedName>
</protein>
<gene>
    <name evidence="1" type="ORF">K435DRAFT_233248</name>
</gene>
<accession>A0A4S8LPX1</accession>
<name>A0A4S8LPX1_DENBC</name>